<dbReference type="AlphaFoldDB" id="A0A6X8MA89"/>
<comment type="caution">
    <text evidence="1">The sequence shown here is derived from an EMBL/GenBank/DDBJ whole genome shotgun (WGS) entry which is preliminary data.</text>
</comment>
<name>A0A6X8MA89_SALET</name>
<reference evidence="1" key="2">
    <citation type="submission" date="2019-10" db="EMBL/GenBank/DDBJ databases">
        <authorList>
            <consortium name="NCBI Pathogen Detection Project"/>
        </authorList>
    </citation>
    <scope>NUCLEOTIDE SEQUENCE</scope>
    <source>
        <strain evidence="1">Salmonella enterica</strain>
    </source>
</reference>
<evidence type="ECO:0000313" key="1">
    <source>
        <dbReference type="EMBL" id="HAB2052124.1"/>
    </source>
</evidence>
<proteinExistence type="predicted"/>
<reference evidence="1" key="1">
    <citation type="journal article" date="2018" name="Genome Biol.">
        <title>SKESA: strategic k-mer extension for scrupulous assemblies.</title>
        <authorList>
            <person name="Souvorov A."/>
            <person name="Agarwala R."/>
            <person name="Lipman D.J."/>
        </authorList>
    </citation>
    <scope>NUCLEOTIDE SEQUENCE</scope>
    <source>
        <strain evidence="1">Salmonella enterica</strain>
    </source>
</reference>
<accession>A0A6X8MA89</accession>
<dbReference type="EMBL" id="DAAFYQ010000118">
    <property type="protein sequence ID" value="HAB2052124.1"/>
    <property type="molecule type" value="Genomic_DNA"/>
</dbReference>
<sequence length="76" mass="8147">MTYQEIAARWRADQPEARATTGVVLVWKGEVYGWKNTLRDAAHEQPGAVAVDVGGNVFRAEGGDACNGAKCWVAVA</sequence>
<organism evidence="1">
    <name type="scientific">Salmonella enterica subsp. enterica serovar Mbandaka</name>
    <dbReference type="NCBI Taxonomy" id="192954"/>
    <lineage>
        <taxon>Bacteria</taxon>
        <taxon>Pseudomonadati</taxon>
        <taxon>Pseudomonadota</taxon>
        <taxon>Gammaproteobacteria</taxon>
        <taxon>Enterobacterales</taxon>
        <taxon>Enterobacteriaceae</taxon>
        <taxon>Salmonella</taxon>
    </lineage>
</organism>
<gene>
    <name evidence="1" type="ORF">GB150_21060</name>
</gene>
<protein>
    <submittedName>
        <fullName evidence="1">Antirestriction protein ArdR</fullName>
    </submittedName>
</protein>